<sequence>MKQDQWLCQQTITDYIIYSLSLNEQQNKLISCSDDKQILVIEQQKLDKKWTAKQIIQVDYYGFRLCFINNVNLHSNLQAKNKYIYMNWMRVIILLYSAVQVVMVVYSHNNIQSQNASWQIRMIGRKQ</sequence>
<dbReference type="EMBL" id="CAJJDN010000271">
    <property type="protein sequence ID" value="CAD8130247.1"/>
    <property type="molecule type" value="Genomic_DNA"/>
</dbReference>
<name>A0A8S1RRN3_9CILI</name>
<organism evidence="2 3">
    <name type="scientific">Paramecium sonneborni</name>
    <dbReference type="NCBI Taxonomy" id="65129"/>
    <lineage>
        <taxon>Eukaryota</taxon>
        <taxon>Sar</taxon>
        <taxon>Alveolata</taxon>
        <taxon>Ciliophora</taxon>
        <taxon>Intramacronucleata</taxon>
        <taxon>Oligohymenophorea</taxon>
        <taxon>Peniculida</taxon>
        <taxon>Parameciidae</taxon>
        <taxon>Paramecium</taxon>
    </lineage>
</organism>
<keyword evidence="1" id="KW-0472">Membrane</keyword>
<evidence type="ECO:0000313" key="2">
    <source>
        <dbReference type="EMBL" id="CAD8130247.1"/>
    </source>
</evidence>
<proteinExistence type="predicted"/>
<protein>
    <recommendedName>
        <fullName evidence="4">Transmembrane protein</fullName>
    </recommendedName>
</protein>
<keyword evidence="3" id="KW-1185">Reference proteome</keyword>
<keyword evidence="1" id="KW-0812">Transmembrane</keyword>
<dbReference type="PANTHER" id="PTHR19920:SF0">
    <property type="entry name" value="CYTOSOLIC IRON-SULFUR PROTEIN ASSEMBLY PROTEIN CIAO1-RELATED"/>
    <property type="match status" value="1"/>
</dbReference>
<dbReference type="AlphaFoldDB" id="A0A8S1RRN3"/>
<feature type="transmembrane region" description="Helical" evidence="1">
    <location>
        <begin position="88"/>
        <end position="106"/>
    </location>
</feature>
<reference evidence="2" key="1">
    <citation type="submission" date="2021-01" db="EMBL/GenBank/DDBJ databases">
        <authorList>
            <consortium name="Genoscope - CEA"/>
            <person name="William W."/>
        </authorList>
    </citation>
    <scope>NUCLEOTIDE SEQUENCE</scope>
</reference>
<keyword evidence="1" id="KW-1133">Transmembrane helix</keyword>
<dbReference type="OrthoDB" id="284782at2759"/>
<comment type="caution">
    <text evidence="2">The sequence shown here is derived from an EMBL/GenBank/DDBJ whole genome shotgun (WGS) entry which is preliminary data.</text>
</comment>
<evidence type="ECO:0000256" key="1">
    <source>
        <dbReference type="SAM" id="Phobius"/>
    </source>
</evidence>
<gene>
    <name evidence="2" type="ORF">PSON_ATCC_30995.1.T2710007</name>
</gene>
<dbReference type="Proteomes" id="UP000692954">
    <property type="component" value="Unassembled WGS sequence"/>
</dbReference>
<accession>A0A8S1RRN3</accession>
<dbReference type="GO" id="GO:0097361">
    <property type="term" value="C:cytosolic [4Fe-4S] assembly targeting complex"/>
    <property type="evidence" value="ECO:0007669"/>
    <property type="project" value="TreeGrafter"/>
</dbReference>
<dbReference type="GO" id="GO:0016226">
    <property type="term" value="P:iron-sulfur cluster assembly"/>
    <property type="evidence" value="ECO:0007669"/>
    <property type="project" value="TreeGrafter"/>
</dbReference>
<evidence type="ECO:0008006" key="4">
    <source>
        <dbReference type="Google" id="ProtNLM"/>
    </source>
</evidence>
<dbReference type="PANTHER" id="PTHR19920">
    <property type="entry name" value="WD40 PROTEIN CIAO1"/>
    <property type="match status" value="1"/>
</dbReference>
<evidence type="ECO:0000313" key="3">
    <source>
        <dbReference type="Proteomes" id="UP000692954"/>
    </source>
</evidence>